<gene>
    <name evidence="2" type="ORF">DEBURN_LOCUS8616</name>
</gene>
<name>A0A9N9BZY9_9GLOM</name>
<feature type="non-terminal residue" evidence="2">
    <location>
        <position position="1"/>
    </location>
</feature>
<feature type="region of interest" description="Disordered" evidence="1">
    <location>
        <begin position="1"/>
        <end position="38"/>
    </location>
</feature>
<evidence type="ECO:0000313" key="2">
    <source>
        <dbReference type="EMBL" id="CAG8581943.1"/>
    </source>
</evidence>
<sequence>NEIENDTKSDDSDFIESEYEESNSESESESDSDDDKDILDEISVMMGDSLVKTELNVDTLNTKQQE</sequence>
<dbReference type="EMBL" id="CAJVPK010001323">
    <property type="protein sequence ID" value="CAG8581943.1"/>
    <property type="molecule type" value="Genomic_DNA"/>
</dbReference>
<evidence type="ECO:0000313" key="3">
    <source>
        <dbReference type="Proteomes" id="UP000789706"/>
    </source>
</evidence>
<dbReference type="AlphaFoldDB" id="A0A9N9BZY9"/>
<organism evidence="2 3">
    <name type="scientific">Diversispora eburnea</name>
    <dbReference type="NCBI Taxonomy" id="1213867"/>
    <lineage>
        <taxon>Eukaryota</taxon>
        <taxon>Fungi</taxon>
        <taxon>Fungi incertae sedis</taxon>
        <taxon>Mucoromycota</taxon>
        <taxon>Glomeromycotina</taxon>
        <taxon>Glomeromycetes</taxon>
        <taxon>Diversisporales</taxon>
        <taxon>Diversisporaceae</taxon>
        <taxon>Diversispora</taxon>
    </lineage>
</organism>
<evidence type="ECO:0000256" key="1">
    <source>
        <dbReference type="SAM" id="MobiDB-lite"/>
    </source>
</evidence>
<proteinExistence type="predicted"/>
<protein>
    <submittedName>
        <fullName evidence="2">913_t:CDS:1</fullName>
    </submittedName>
</protein>
<feature type="compositionally biased region" description="Acidic residues" evidence="1">
    <location>
        <begin position="12"/>
        <end position="38"/>
    </location>
</feature>
<keyword evidence="3" id="KW-1185">Reference proteome</keyword>
<feature type="compositionally biased region" description="Basic and acidic residues" evidence="1">
    <location>
        <begin position="1"/>
        <end position="11"/>
    </location>
</feature>
<comment type="caution">
    <text evidence="2">The sequence shown here is derived from an EMBL/GenBank/DDBJ whole genome shotgun (WGS) entry which is preliminary data.</text>
</comment>
<reference evidence="2" key="1">
    <citation type="submission" date="2021-06" db="EMBL/GenBank/DDBJ databases">
        <authorList>
            <person name="Kallberg Y."/>
            <person name="Tangrot J."/>
            <person name="Rosling A."/>
        </authorList>
    </citation>
    <scope>NUCLEOTIDE SEQUENCE</scope>
    <source>
        <strain evidence="2">AZ414A</strain>
    </source>
</reference>
<accession>A0A9N9BZY9</accession>
<dbReference type="Proteomes" id="UP000789706">
    <property type="component" value="Unassembled WGS sequence"/>
</dbReference>